<dbReference type="STRING" id="56857.A0A200QA29"/>
<feature type="domain" description="Disease resistance R13L4/SHOC-2-like LRR" evidence="2">
    <location>
        <begin position="9"/>
        <end position="322"/>
    </location>
</feature>
<dbReference type="OrthoDB" id="773208at2759"/>
<accession>A0A200QA29</accession>
<dbReference type="OMA" id="WITDEDD"/>
<dbReference type="AlphaFoldDB" id="A0A200QA29"/>
<proteinExistence type="predicted"/>
<name>A0A200QA29_MACCD</name>
<organism evidence="3 4">
    <name type="scientific">Macleaya cordata</name>
    <name type="common">Five-seeded plume-poppy</name>
    <name type="synonym">Bocconia cordata</name>
    <dbReference type="NCBI Taxonomy" id="56857"/>
    <lineage>
        <taxon>Eukaryota</taxon>
        <taxon>Viridiplantae</taxon>
        <taxon>Streptophyta</taxon>
        <taxon>Embryophyta</taxon>
        <taxon>Tracheophyta</taxon>
        <taxon>Spermatophyta</taxon>
        <taxon>Magnoliopsida</taxon>
        <taxon>Ranunculales</taxon>
        <taxon>Papaveraceae</taxon>
        <taxon>Papaveroideae</taxon>
        <taxon>Macleaya</taxon>
    </lineage>
</organism>
<evidence type="ECO:0000256" key="1">
    <source>
        <dbReference type="ARBA" id="ARBA00022737"/>
    </source>
</evidence>
<dbReference type="Pfam" id="PF23598">
    <property type="entry name" value="LRR_14"/>
    <property type="match status" value="1"/>
</dbReference>
<sequence length="572" mass="64171">MGIRNLPSEIKELIHLRYLDLSYNLSLKELPDSICSLYNLQTLKLKGCSGLRILPREMGRMIDLKHLDVDSLISLPEGIGKLTSLQTLKEFIVDGASGGCKIEELKDLNLLQGCICIRGLGSVKSAKEASEAELMQKLGLCRLVLDFSTVGGMAFESEGNEENLDAPAVEIITGGVLVVLQPHPNLKELCINSYLGWNLPSWIASLNHLRILNLYNCVNCTELPALGLLASLEKLILGGLDNLKRIGVEIYGNGGGQCVGEVAFPKLKELDITANKLEVWDMGDGEVAGEIMPCVTRVTLKCRKLKVLPPLWKLPSLETLDISYSAAVTHIGPEFYGISGNNTIGGGGGGNVNLTAFPNLKSLRMTNMEGLEEFDLGVDVEGGGHRGKIIIMPRLNTMTIDRCFKLKTLRALSKLQSLEVLRLRSLHNLEEFKTGVHYELISQFTPAGTCQNNYTNWITDEDDDHLQKMEETGDHLLLHFQYTTYLWSYFLACFSENWIMPKTVMGMLHAWRGNQRNVREKLVRKVLLPAVWWVTWNERNKRKFDDRATCVERVIIKIKALIFYWEYSKRCV</sequence>
<dbReference type="PANTHER" id="PTHR47186">
    <property type="entry name" value="LEUCINE-RICH REPEAT-CONTAINING PROTEIN 57"/>
    <property type="match status" value="1"/>
</dbReference>
<evidence type="ECO:0000313" key="4">
    <source>
        <dbReference type="Proteomes" id="UP000195402"/>
    </source>
</evidence>
<comment type="caution">
    <text evidence="3">The sequence shown here is derived from an EMBL/GenBank/DDBJ whole genome shotgun (WGS) entry which is preliminary data.</text>
</comment>
<keyword evidence="1" id="KW-0677">Repeat</keyword>
<evidence type="ECO:0000313" key="3">
    <source>
        <dbReference type="EMBL" id="OVA07358.1"/>
    </source>
</evidence>
<gene>
    <name evidence="3" type="ORF">BVC80_1605g50</name>
</gene>
<keyword evidence="4" id="KW-1185">Reference proteome</keyword>
<dbReference type="InterPro" id="IPR032675">
    <property type="entry name" value="LRR_dom_sf"/>
</dbReference>
<dbReference type="EMBL" id="MVGT01002614">
    <property type="protein sequence ID" value="OVA07358.1"/>
    <property type="molecule type" value="Genomic_DNA"/>
</dbReference>
<protein>
    <submittedName>
        <fullName evidence="3">Leucine-rich repeat</fullName>
    </submittedName>
</protein>
<dbReference type="SUPFAM" id="SSF52058">
    <property type="entry name" value="L domain-like"/>
    <property type="match status" value="1"/>
</dbReference>
<evidence type="ECO:0000259" key="2">
    <source>
        <dbReference type="Pfam" id="PF23598"/>
    </source>
</evidence>
<dbReference type="PANTHER" id="PTHR47186:SF3">
    <property type="entry name" value="OS09G0267800 PROTEIN"/>
    <property type="match status" value="1"/>
</dbReference>
<dbReference type="Proteomes" id="UP000195402">
    <property type="component" value="Unassembled WGS sequence"/>
</dbReference>
<reference evidence="3 4" key="1">
    <citation type="journal article" date="2017" name="Mol. Plant">
        <title>The Genome of Medicinal Plant Macleaya cordata Provides New Insights into Benzylisoquinoline Alkaloids Metabolism.</title>
        <authorList>
            <person name="Liu X."/>
            <person name="Liu Y."/>
            <person name="Huang P."/>
            <person name="Ma Y."/>
            <person name="Qing Z."/>
            <person name="Tang Q."/>
            <person name="Cao H."/>
            <person name="Cheng P."/>
            <person name="Zheng Y."/>
            <person name="Yuan Z."/>
            <person name="Zhou Y."/>
            <person name="Liu J."/>
            <person name="Tang Z."/>
            <person name="Zhuo Y."/>
            <person name="Zhang Y."/>
            <person name="Yu L."/>
            <person name="Huang J."/>
            <person name="Yang P."/>
            <person name="Peng Q."/>
            <person name="Zhang J."/>
            <person name="Jiang W."/>
            <person name="Zhang Z."/>
            <person name="Lin K."/>
            <person name="Ro D.K."/>
            <person name="Chen X."/>
            <person name="Xiong X."/>
            <person name="Shang Y."/>
            <person name="Huang S."/>
            <person name="Zeng J."/>
        </authorList>
    </citation>
    <scope>NUCLEOTIDE SEQUENCE [LARGE SCALE GENOMIC DNA]</scope>
    <source>
        <strain evidence="4">cv. BLH2017</strain>
        <tissue evidence="3">Root</tissue>
    </source>
</reference>
<dbReference type="InParanoid" id="A0A200QA29"/>
<dbReference type="InterPro" id="IPR055414">
    <property type="entry name" value="LRR_R13L4/SHOC2-like"/>
</dbReference>
<dbReference type="Gene3D" id="3.80.10.10">
    <property type="entry name" value="Ribonuclease Inhibitor"/>
    <property type="match status" value="2"/>
</dbReference>